<dbReference type="CDD" id="cd18873">
    <property type="entry name" value="NUDIX_NadM_like"/>
    <property type="match status" value="1"/>
</dbReference>
<dbReference type="InterPro" id="IPR036390">
    <property type="entry name" value="WH_DNA-bd_sf"/>
</dbReference>
<dbReference type="InterPro" id="IPR000086">
    <property type="entry name" value="NUDIX_hydrolase_dom"/>
</dbReference>
<evidence type="ECO:0000313" key="3">
    <source>
        <dbReference type="Proteomes" id="UP000466388"/>
    </source>
</evidence>
<accession>A0A7X2XUN9</accession>
<dbReference type="AlphaFoldDB" id="A0A7X2XUN9"/>
<evidence type="ECO:0000259" key="1">
    <source>
        <dbReference type="PROSITE" id="PS51462"/>
    </source>
</evidence>
<evidence type="ECO:0000313" key="2">
    <source>
        <dbReference type="EMBL" id="MTV81941.1"/>
    </source>
</evidence>
<dbReference type="InterPro" id="IPR015797">
    <property type="entry name" value="NUDIX_hydrolase-like_dom_sf"/>
</dbReference>
<comment type="caution">
    <text evidence="2">The sequence shown here is derived from an EMBL/GenBank/DDBJ whole genome shotgun (WGS) entry which is preliminary data.</text>
</comment>
<dbReference type="Pfam" id="PF21906">
    <property type="entry name" value="WHD_NrtR"/>
    <property type="match status" value="1"/>
</dbReference>
<name>A0A7X2XUN9_9LACO</name>
<dbReference type="Gene3D" id="3.90.79.10">
    <property type="entry name" value="Nucleoside Triphosphate Pyrophosphohydrolase"/>
    <property type="match status" value="1"/>
</dbReference>
<dbReference type="PROSITE" id="PS51462">
    <property type="entry name" value="NUDIX"/>
    <property type="match status" value="1"/>
</dbReference>
<dbReference type="SUPFAM" id="SSF46785">
    <property type="entry name" value="Winged helix' DNA-binding domain"/>
    <property type="match status" value="1"/>
</dbReference>
<reference evidence="2 3" key="1">
    <citation type="submission" date="2019-11" db="EMBL/GenBank/DDBJ databases">
        <title>Lactobacillus sp. nov. CRM56-3, isolated from fermented tea leaves.</title>
        <authorList>
            <person name="Phuengjayaem S."/>
            <person name="Tanasupawat S."/>
        </authorList>
    </citation>
    <scope>NUCLEOTIDE SEQUENCE [LARGE SCALE GENOMIC DNA]</scope>
    <source>
        <strain evidence="2 3">CRM56-3</strain>
    </source>
</reference>
<dbReference type="InterPro" id="IPR036388">
    <property type="entry name" value="WH-like_DNA-bd_sf"/>
</dbReference>
<dbReference type="Pfam" id="PF00293">
    <property type="entry name" value="NUDIX"/>
    <property type="match status" value="1"/>
</dbReference>
<organism evidence="2 3">
    <name type="scientific">Secundilactobacillus folii</name>
    <dbReference type="NCBI Taxonomy" id="2678357"/>
    <lineage>
        <taxon>Bacteria</taxon>
        <taxon>Bacillati</taxon>
        <taxon>Bacillota</taxon>
        <taxon>Bacilli</taxon>
        <taxon>Lactobacillales</taxon>
        <taxon>Lactobacillaceae</taxon>
        <taxon>Secundilactobacillus</taxon>
    </lineage>
</organism>
<proteinExistence type="predicted"/>
<feature type="domain" description="Nudix hydrolase" evidence="1">
    <location>
        <begin position="18"/>
        <end position="151"/>
    </location>
</feature>
<keyword evidence="3" id="KW-1185">Reference proteome</keyword>
<dbReference type="PANTHER" id="PTHR43736:SF4">
    <property type="entry name" value="SLR1690 PROTEIN"/>
    <property type="match status" value="1"/>
</dbReference>
<dbReference type="PANTHER" id="PTHR43736">
    <property type="entry name" value="ADP-RIBOSE PYROPHOSPHATASE"/>
    <property type="match status" value="1"/>
</dbReference>
<dbReference type="InterPro" id="IPR054105">
    <property type="entry name" value="WHD_NrtR"/>
</dbReference>
<dbReference type="EMBL" id="WNJO01000004">
    <property type="protein sequence ID" value="MTV81941.1"/>
    <property type="molecule type" value="Genomic_DNA"/>
</dbReference>
<dbReference type="Gene3D" id="1.10.10.10">
    <property type="entry name" value="Winged helix-like DNA-binding domain superfamily/Winged helix DNA-binding domain"/>
    <property type="match status" value="1"/>
</dbReference>
<gene>
    <name evidence="2" type="ORF">GM612_04655</name>
</gene>
<dbReference type="Proteomes" id="UP000466388">
    <property type="component" value="Unassembled WGS sequence"/>
</dbReference>
<sequence length="264" mass="30629">MNVTLNSRKVSVMAKPLTINITNIIWSFDRQSQQVNLLLVKRADEPFANFWGLPETLMRPEESADEAALRLVQEKIGLKLASFHTEQLATFTHPKRTPDGRTLSLAYMTFLPEKPALKPSYGALDAEWFTLNSDGDHYVFEHDKDHFETAEMTGETEYYHRLFTRNSKLHSTMAFDHDWILKIACERIRNKLDYQPNILLILGPTFTLKQARQVFAVFEKVKLADIDNSNFKKNHRHIFESVGTSTSVRPGRPAKVYRLRYIRK</sequence>
<dbReference type="SUPFAM" id="SSF55811">
    <property type="entry name" value="Nudix"/>
    <property type="match status" value="1"/>
</dbReference>
<protein>
    <submittedName>
        <fullName evidence="2">NUDIX domain-containing protein</fullName>
    </submittedName>
</protein>